<dbReference type="Gene3D" id="3.30.160.40">
    <property type="entry name" value="Porphobilinogen deaminase, C-terminal domain"/>
    <property type="match status" value="1"/>
</dbReference>
<evidence type="ECO:0000256" key="5">
    <source>
        <dbReference type="ARBA" id="ARBA00023244"/>
    </source>
</evidence>
<dbReference type="EC" id="2.5.1.61" evidence="3"/>
<dbReference type="FunFam" id="3.40.190.10:FF:000005">
    <property type="entry name" value="Porphobilinogen deaminase"/>
    <property type="match status" value="1"/>
</dbReference>
<dbReference type="InterPro" id="IPR000860">
    <property type="entry name" value="HemC"/>
</dbReference>
<reference evidence="8" key="1">
    <citation type="journal article" date="2015" name="Nature">
        <title>Complex archaea that bridge the gap between prokaryotes and eukaryotes.</title>
        <authorList>
            <person name="Spang A."/>
            <person name="Saw J.H."/>
            <person name="Jorgensen S.L."/>
            <person name="Zaremba-Niedzwiedzka K."/>
            <person name="Martijn J."/>
            <person name="Lind A.E."/>
            <person name="van Eijk R."/>
            <person name="Schleper C."/>
            <person name="Guy L."/>
            <person name="Ettema T.J."/>
        </authorList>
    </citation>
    <scope>NUCLEOTIDE SEQUENCE</scope>
</reference>
<keyword evidence="4" id="KW-0808">Transferase</keyword>
<sequence>MKTLIAGTRGSRLAMVQTISVIDALDYKVEIKKISTRGDKITDVALAKIEGKGFFTKELDQALLAGDINFAVHSLKDLPTILPDGLIIAAIPPRESARDVIVGPYKDLTSLPQNAKIGTSSLRRRAELLHNRQDLSIADLRGNIDTRINKINKGQYDAIIVAEAGLKRLNYTNYSPLPPKRFIPAVCQGALGITARKDDKDVLKIFSEMEDPSTKTACQAERIFLTTLEAGCQIPAGAYSIVDLDKDNYKIYGFISSIDGKQFITGKNSSKILDAEKIASQLARKLLSQGGNEILQKIRT</sequence>
<evidence type="ECO:0000313" key="8">
    <source>
        <dbReference type="EMBL" id="KKN60364.1"/>
    </source>
</evidence>
<accession>A0A0F9RZW3</accession>
<gene>
    <name evidence="8" type="ORF">LCGC14_0532780</name>
</gene>
<feature type="domain" description="Porphobilinogen deaminase N-terminal" evidence="6">
    <location>
        <begin position="6"/>
        <end position="203"/>
    </location>
</feature>
<dbReference type="InterPro" id="IPR022417">
    <property type="entry name" value="Porphobilin_deaminase_N"/>
</dbReference>
<evidence type="ECO:0000259" key="7">
    <source>
        <dbReference type="Pfam" id="PF03900"/>
    </source>
</evidence>
<comment type="cofactor">
    <cofactor evidence="1">
        <name>dipyrromethane</name>
        <dbReference type="ChEBI" id="CHEBI:60342"/>
    </cofactor>
</comment>
<dbReference type="Pfam" id="PF01379">
    <property type="entry name" value="Porphobil_deam"/>
    <property type="match status" value="1"/>
</dbReference>
<dbReference type="NCBIfam" id="TIGR00212">
    <property type="entry name" value="hemC"/>
    <property type="match status" value="1"/>
</dbReference>
<dbReference type="Pfam" id="PF03900">
    <property type="entry name" value="Porphobil_deamC"/>
    <property type="match status" value="1"/>
</dbReference>
<dbReference type="AlphaFoldDB" id="A0A0F9RZW3"/>
<dbReference type="GO" id="GO:0006783">
    <property type="term" value="P:heme biosynthetic process"/>
    <property type="evidence" value="ECO:0007669"/>
    <property type="project" value="TreeGrafter"/>
</dbReference>
<dbReference type="GO" id="GO:0004418">
    <property type="term" value="F:hydroxymethylbilane synthase activity"/>
    <property type="evidence" value="ECO:0007669"/>
    <property type="project" value="UniProtKB-EC"/>
</dbReference>
<comment type="similarity">
    <text evidence="2">Belongs to the HMBS family.</text>
</comment>
<keyword evidence="5" id="KW-0627">Porphyrin biosynthesis</keyword>
<dbReference type="SUPFAM" id="SSF53850">
    <property type="entry name" value="Periplasmic binding protein-like II"/>
    <property type="match status" value="1"/>
</dbReference>
<protein>
    <recommendedName>
        <fullName evidence="3">hydroxymethylbilane synthase</fullName>
        <ecNumber evidence="3">2.5.1.61</ecNumber>
    </recommendedName>
</protein>
<dbReference type="PRINTS" id="PR00151">
    <property type="entry name" value="PORPHBDMNASE"/>
</dbReference>
<dbReference type="HAMAP" id="MF_00260">
    <property type="entry name" value="Porphobil_deam"/>
    <property type="match status" value="1"/>
</dbReference>
<name>A0A0F9RZW3_9ZZZZ</name>
<organism evidence="8">
    <name type="scientific">marine sediment metagenome</name>
    <dbReference type="NCBI Taxonomy" id="412755"/>
    <lineage>
        <taxon>unclassified sequences</taxon>
        <taxon>metagenomes</taxon>
        <taxon>ecological metagenomes</taxon>
    </lineage>
</organism>
<dbReference type="InterPro" id="IPR036803">
    <property type="entry name" value="Porphobilinogen_deaminase_C_sf"/>
</dbReference>
<dbReference type="PIRSF" id="PIRSF001438">
    <property type="entry name" value="4pyrrol_synth_OHMeBilane_synth"/>
    <property type="match status" value="1"/>
</dbReference>
<dbReference type="GO" id="GO:0005737">
    <property type="term" value="C:cytoplasm"/>
    <property type="evidence" value="ECO:0007669"/>
    <property type="project" value="TreeGrafter"/>
</dbReference>
<evidence type="ECO:0000259" key="6">
    <source>
        <dbReference type="Pfam" id="PF01379"/>
    </source>
</evidence>
<evidence type="ECO:0000256" key="2">
    <source>
        <dbReference type="ARBA" id="ARBA00005638"/>
    </source>
</evidence>
<dbReference type="PANTHER" id="PTHR11557:SF0">
    <property type="entry name" value="PORPHOBILINOGEN DEAMINASE"/>
    <property type="match status" value="1"/>
</dbReference>
<feature type="domain" description="Porphobilinogen deaminase C-terminal" evidence="7">
    <location>
        <begin position="216"/>
        <end position="287"/>
    </location>
</feature>
<evidence type="ECO:0000256" key="4">
    <source>
        <dbReference type="ARBA" id="ARBA00022679"/>
    </source>
</evidence>
<evidence type="ECO:0000256" key="3">
    <source>
        <dbReference type="ARBA" id="ARBA00012655"/>
    </source>
</evidence>
<dbReference type="SUPFAM" id="SSF54782">
    <property type="entry name" value="Porphobilinogen deaminase (hydroxymethylbilane synthase), C-terminal domain"/>
    <property type="match status" value="1"/>
</dbReference>
<dbReference type="Gene3D" id="3.40.190.10">
    <property type="entry name" value="Periplasmic binding protein-like II"/>
    <property type="match status" value="2"/>
</dbReference>
<dbReference type="PANTHER" id="PTHR11557">
    <property type="entry name" value="PORPHOBILINOGEN DEAMINASE"/>
    <property type="match status" value="1"/>
</dbReference>
<evidence type="ECO:0000256" key="1">
    <source>
        <dbReference type="ARBA" id="ARBA00001916"/>
    </source>
</evidence>
<dbReference type="EMBL" id="LAZR01000698">
    <property type="protein sequence ID" value="KKN60364.1"/>
    <property type="molecule type" value="Genomic_DNA"/>
</dbReference>
<dbReference type="InterPro" id="IPR022418">
    <property type="entry name" value="Porphobilinogen_deaminase_C"/>
</dbReference>
<comment type="caution">
    <text evidence="8">The sequence shown here is derived from an EMBL/GenBank/DDBJ whole genome shotgun (WGS) entry which is preliminary data.</text>
</comment>
<proteinExistence type="inferred from homology"/>